<dbReference type="STRING" id="8355.A0A1L8HY23"/>
<feature type="domain" description="Spermatogenesis-associated protein 6 N-terminal" evidence="4">
    <location>
        <begin position="7"/>
        <end position="144"/>
    </location>
</feature>
<dbReference type="InterPro" id="IPR032732">
    <property type="entry name" value="SPATA6_N"/>
</dbReference>
<dbReference type="InterPro" id="IPR042769">
    <property type="entry name" value="SPATA6_fam"/>
</dbReference>
<name>A0A1L8HY23_XENLA</name>
<dbReference type="Proteomes" id="UP000186698">
    <property type="component" value="Chromosome 1L"/>
</dbReference>
<dbReference type="GO" id="GO:0120212">
    <property type="term" value="C:sperm head-tail coupling apparatus"/>
    <property type="evidence" value="ECO:0007669"/>
    <property type="project" value="InterPro"/>
</dbReference>
<dbReference type="PaxDb" id="8355-A0A1L8HY23"/>
<reference evidence="6" key="1">
    <citation type="submission" date="2025-08" db="UniProtKB">
        <authorList>
            <consortium name="RefSeq"/>
        </authorList>
    </citation>
    <scope>IDENTIFICATION</scope>
    <source>
        <strain evidence="6">J_2021</strain>
        <tissue evidence="6">Erythrocytes</tissue>
    </source>
</reference>
<dbReference type="GO" id="GO:0032027">
    <property type="term" value="F:myosin light chain binding"/>
    <property type="evidence" value="ECO:0007669"/>
    <property type="project" value="InterPro"/>
</dbReference>
<dbReference type="PANTHER" id="PTHR16435:SF5">
    <property type="entry name" value="SPERMATOGENESIS ASSOCIATED 6-LIKE PROTEIN"/>
    <property type="match status" value="1"/>
</dbReference>
<feature type="compositionally biased region" description="Polar residues" evidence="3">
    <location>
        <begin position="168"/>
        <end position="179"/>
    </location>
</feature>
<sequence length="396" mass="44762">MPLKIVIELQIHAVTCPGVFLPEKDDIFLNVSILGQHKETGCLPAVFPLLFHEKMRFEKVFHKAVDPATLAQSLENHTTRFELIQLTHSADILAVFEENTRQFLFPEPKLTPAYPGVDREVLMKTVQGFPGIAPKIEFSTRTTIKEKPQDFKKTCSEIKPCIRRPLTVPSSKSRSTPSNPVRGRSPAKNYCSPTKLSASRSPSPISQRHVNGLNKNVQQQLANLSLNNSDNDTRPPFIVRHVDSSKSFGDNVLQKPKAKHQSMLNNKNQQSQLKRVLSYDSFHASRLSEKDFLDSGGVKNGASSADNGKSESPLRSSMYSLEDKNISPVLRQPFLRKRFQSEQNTWESIHKRVLNLLTTHSAKRHLSFEAPEKEVDRILERSLSKSHVRSLLDHSF</sequence>
<keyword evidence="2" id="KW-0597">Phosphoprotein</keyword>
<dbReference type="PANTHER" id="PTHR16435">
    <property type="entry name" value="SPERMATOGENESIS-ASSOCIATED PROTEIN 6 SPATA6"/>
    <property type="match status" value="1"/>
</dbReference>
<dbReference type="Pfam" id="PF14909">
    <property type="entry name" value="SPATA6"/>
    <property type="match status" value="1"/>
</dbReference>
<dbReference type="GeneID" id="734815"/>
<dbReference type="OrthoDB" id="5963614at2759"/>
<gene>
    <name evidence="6 7" type="primary">spata6l.L</name>
    <name evidence="6" type="synonym">c9orf68</name>
    <name evidence="6" type="synonym">spata6l</name>
</gene>
<accession>A0A1L8HY23</accession>
<comment type="similarity">
    <text evidence="1">Belongs to the SPATA6 family.</text>
</comment>
<evidence type="ECO:0000256" key="3">
    <source>
        <dbReference type="SAM" id="MobiDB-lite"/>
    </source>
</evidence>
<evidence type="ECO:0000313" key="6">
    <source>
        <dbReference type="RefSeq" id="XP_018106000.1"/>
    </source>
</evidence>
<evidence type="ECO:0000256" key="1">
    <source>
        <dbReference type="ARBA" id="ARBA00006215"/>
    </source>
</evidence>
<protein>
    <submittedName>
        <fullName evidence="6">Uncharacterized protein LOC734815 isoform X1</fullName>
    </submittedName>
</protein>
<keyword evidence="5" id="KW-1185">Reference proteome</keyword>
<evidence type="ECO:0000313" key="5">
    <source>
        <dbReference type="Proteomes" id="UP000186698"/>
    </source>
</evidence>
<dbReference type="GO" id="GO:0007283">
    <property type="term" value="P:spermatogenesis"/>
    <property type="evidence" value="ECO:0007669"/>
    <property type="project" value="InterPro"/>
</dbReference>
<proteinExistence type="inferred from homology"/>
<evidence type="ECO:0000256" key="2">
    <source>
        <dbReference type="ARBA" id="ARBA00022553"/>
    </source>
</evidence>
<organism evidence="5 6">
    <name type="scientific">Xenopus laevis</name>
    <name type="common">African clawed frog</name>
    <dbReference type="NCBI Taxonomy" id="8355"/>
    <lineage>
        <taxon>Eukaryota</taxon>
        <taxon>Metazoa</taxon>
        <taxon>Chordata</taxon>
        <taxon>Craniata</taxon>
        <taxon>Vertebrata</taxon>
        <taxon>Euteleostomi</taxon>
        <taxon>Amphibia</taxon>
        <taxon>Batrachia</taxon>
        <taxon>Anura</taxon>
        <taxon>Pipoidea</taxon>
        <taxon>Pipidae</taxon>
        <taxon>Xenopodinae</taxon>
        <taxon>Xenopus</taxon>
        <taxon>Xenopus</taxon>
    </lineage>
</organism>
<dbReference type="Xenbase" id="XB-GENE-984722">
    <property type="gene designation" value="spata6l.L"/>
</dbReference>
<evidence type="ECO:0000259" key="4">
    <source>
        <dbReference type="Pfam" id="PF14909"/>
    </source>
</evidence>
<dbReference type="OMA" id="ADFHWET"/>
<dbReference type="CTD" id="734815"/>
<dbReference type="RefSeq" id="XP_018106000.1">
    <property type="nucleotide sequence ID" value="XM_018250511.2"/>
</dbReference>
<dbReference type="AGR" id="Xenbase:XB-GENE-984722"/>
<feature type="region of interest" description="Disordered" evidence="3">
    <location>
        <begin position="163"/>
        <end position="209"/>
    </location>
</feature>
<dbReference type="Bgee" id="734815">
    <property type="expression patterns" value="Expressed in egg cell and 18 other cell types or tissues"/>
</dbReference>
<evidence type="ECO:0000313" key="7">
    <source>
        <dbReference type="Xenbase" id="XB-GENE-984722"/>
    </source>
</evidence>
<feature type="region of interest" description="Disordered" evidence="3">
    <location>
        <begin position="293"/>
        <end position="318"/>
    </location>
</feature>
<dbReference type="AlphaFoldDB" id="A0A1L8HY23"/>
<feature type="compositionally biased region" description="Polar residues" evidence="3">
    <location>
        <begin position="191"/>
        <end position="209"/>
    </location>
</feature>